<evidence type="ECO:0000259" key="8">
    <source>
        <dbReference type="Pfam" id="PF05649"/>
    </source>
</evidence>
<evidence type="ECO:0000256" key="4">
    <source>
        <dbReference type="ARBA" id="ARBA00022801"/>
    </source>
</evidence>
<dbReference type="SUPFAM" id="SSF55486">
    <property type="entry name" value="Metalloproteases ('zincins'), catalytic domain"/>
    <property type="match status" value="1"/>
</dbReference>
<dbReference type="InterPro" id="IPR008753">
    <property type="entry name" value="Peptidase_M13_N"/>
</dbReference>
<protein>
    <recommendedName>
        <fullName evidence="10">Peptidase M13 C-terminal domain-containing protein</fullName>
    </recommendedName>
</protein>
<proteinExistence type="predicted"/>
<keyword evidence="3" id="KW-0479">Metal-binding</keyword>
<dbReference type="OrthoDB" id="7867452at2759"/>
<dbReference type="InterPro" id="IPR000718">
    <property type="entry name" value="Peptidase_M13"/>
</dbReference>
<accession>A0A0L8IEH5</accession>
<feature type="domain" description="Peptidase M13 C-terminal" evidence="7">
    <location>
        <begin position="450"/>
        <end position="647"/>
    </location>
</feature>
<evidence type="ECO:0000256" key="2">
    <source>
        <dbReference type="ARBA" id="ARBA00022670"/>
    </source>
</evidence>
<dbReference type="GO" id="GO:0005886">
    <property type="term" value="C:plasma membrane"/>
    <property type="evidence" value="ECO:0007669"/>
    <property type="project" value="TreeGrafter"/>
</dbReference>
<dbReference type="InterPro" id="IPR024079">
    <property type="entry name" value="MetalloPept_cat_dom_sf"/>
</dbReference>
<keyword evidence="5" id="KW-0862">Zinc</keyword>
<dbReference type="GO" id="GO:0046872">
    <property type="term" value="F:metal ion binding"/>
    <property type="evidence" value="ECO:0007669"/>
    <property type="project" value="UniProtKB-KW"/>
</dbReference>
<keyword evidence="2" id="KW-0645">Protease</keyword>
<evidence type="ECO:0000256" key="6">
    <source>
        <dbReference type="ARBA" id="ARBA00023049"/>
    </source>
</evidence>
<dbReference type="PROSITE" id="PS51885">
    <property type="entry name" value="NEPRILYSIN"/>
    <property type="match status" value="1"/>
</dbReference>
<evidence type="ECO:0000313" key="9">
    <source>
        <dbReference type="EMBL" id="KOF99814.1"/>
    </source>
</evidence>
<evidence type="ECO:0000256" key="3">
    <source>
        <dbReference type="ARBA" id="ARBA00022723"/>
    </source>
</evidence>
<organism evidence="9">
    <name type="scientific">Octopus bimaculoides</name>
    <name type="common">California two-spotted octopus</name>
    <dbReference type="NCBI Taxonomy" id="37653"/>
    <lineage>
        <taxon>Eukaryota</taxon>
        <taxon>Metazoa</taxon>
        <taxon>Spiralia</taxon>
        <taxon>Lophotrochozoa</taxon>
        <taxon>Mollusca</taxon>
        <taxon>Cephalopoda</taxon>
        <taxon>Coleoidea</taxon>
        <taxon>Octopodiformes</taxon>
        <taxon>Octopoda</taxon>
        <taxon>Incirrata</taxon>
        <taxon>Octopodidae</taxon>
        <taxon>Octopus</taxon>
    </lineage>
</organism>
<dbReference type="STRING" id="37653.A0A0L8IEH5"/>
<keyword evidence="4" id="KW-0378">Hydrolase</keyword>
<dbReference type="PANTHER" id="PTHR11733:SF133">
    <property type="entry name" value="PHOSPHATE-REGULATING NEUTRAL ENDOPEPTIDASE PHEX"/>
    <property type="match status" value="1"/>
</dbReference>
<evidence type="ECO:0000259" key="7">
    <source>
        <dbReference type="Pfam" id="PF01431"/>
    </source>
</evidence>
<feature type="domain" description="Peptidase M13 N-terminal" evidence="8">
    <location>
        <begin position="225"/>
        <end position="387"/>
    </location>
</feature>
<evidence type="ECO:0008006" key="10">
    <source>
        <dbReference type="Google" id="ProtNLM"/>
    </source>
</evidence>
<dbReference type="Pfam" id="PF05649">
    <property type="entry name" value="Peptidase_M13_N"/>
    <property type="match status" value="1"/>
</dbReference>
<evidence type="ECO:0000256" key="5">
    <source>
        <dbReference type="ARBA" id="ARBA00022833"/>
    </source>
</evidence>
<dbReference type="GO" id="GO:0016485">
    <property type="term" value="P:protein processing"/>
    <property type="evidence" value="ECO:0007669"/>
    <property type="project" value="TreeGrafter"/>
</dbReference>
<gene>
    <name evidence="9" type="ORF">OCBIM_22011769mg</name>
</gene>
<reference evidence="9" key="1">
    <citation type="submission" date="2015-07" db="EMBL/GenBank/DDBJ databases">
        <title>MeaNS - Measles Nucleotide Surveillance Program.</title>
        <authorList>
            <person name="Tran T."/>
            <person name="Druce J."/>
        </authorList>
    </citation>
    <scope>NUCLEOTIDE SEQUENCE</scope>
    <source>
        <strain evidence="9">UCB-OBI-ISO-001</strain>
        <tissue evidence="9">Gonad</tissue>
    </source>
</reference>
<sequence>MIWYYMDEGNQNVGTSFTAGPNVNEPITPCRSFCLYACKNPPEFNISSKPDLAGCVSKIKAVIQPATDVELIDLLEETNKEYAIEPVKMVKKLYKSCRNQVNEKRTMQPYWTYIFNEFNKLPVYTNHTTMLRNYLRITGHLPWFKYTIKSEYYGKAIILEFSASYNVQKIHSITGDLLAIKNIYPYFVNYESIGRFFNQISLLKKPHPGTFGAERFVYDSTTIRKVLPDLFLDRIFDDILKKSDKSVEKFTFTISDQKCFRDLNDLITGTNIQDFFIIVLLEVFQDFYAKFPILRKEFKAEETNTTSTQGTISQQRQYCLSTVQILSEILNWMHIEKGFDEQMKKKVKSIIDYLINATEYVLSETSFLDEESMKQALDKLETLKQNFYIGSEHSIIRKERILKDYANLNFTDNFVSDIFSLNKFYSNLLNMRMLHDEKNIVSQTDGLPAYTKRFHSIHVPLASLQLPLFTKDEYMVRNFGGLGFLIGREIFREFEIAGNNYSKGLWMSEYSYISYQNLTNYIINNFTRRQNVSQSTSVNGAKTANNIIADVFGLNVASQAFLLWKKDYANALENLPSHKTWNLKLFYTMLAQIFCSSEETNTHNYADHRTFAPNTARVHKLLQNSELFSKAFQCPQGASMNPQPKVEL</sequence>
<dbReference type="AlphaFoldDB" id="A0A0L8IEH5"/>
<dbReference type="Gene3D" id="3.40.390.10">
    <property type="entry name" value="Collagenase (Catalytic Domain)"/>
    <property type="match status" value="1"/>
</dbReference>
<dbReference type="EMBL" id="KQ415891">
    <property type="protein sequence ID" value="KOF99814.1"/>
    <property type="molecule type" value="Genomic_DNA"/>
</dbReference>
<dbReference type="GO" id="GO:0004222">
    <property type="term" value="F:metalloendopeptidase activity"/>
    <property type="evidence" value="ECO:0007669"/>
    <property type="project" value="InterPro"/>
</dbReference>
<name>A0A0L8IEH5_OCTBM</name>
<dbReference type="PANTHER" id="PTHR11733">
    <property type="entry name" value="ZINC METALLOPROTEASE FAMILY M13 NEPRILYSIN-RELATED"/>
    <property type="match status" value="1"/>
</dbReference>
<evidence type="ECO:0000256" key="1">
    <source>
        <dbReference type="ARBA" id="ARBA00001947"/>
    </source>
</evidence>
<comment type="cofactor">
    <cofactor evidence="1">
        <name>Zn(2+)</name>
        <dbReference type="ChEBI" id="CHEBI:29105"/>
    </cofactor>
</comment>
<dbReference type="Pfam" id="PF01431">
    <property type="entry name" value="Peptidase_M13"/>
    <property type="match status" value="1"/>
</dbReference>
<dbReference type="InterPro" id="IPR018497">
    <property type="entry name" value="Peptidase_M13_C"/>
</dbReference>
<keyword evidence="6" id="KW-0482">Metalloprotease</keyword>